<accession>A0AAX4ID73</accession>
<dbReference type="InterPro" id="IPR025714">
    <property type="entry name" value="Methyltranfer_dom"/>
</dbReference>
<keyword evidence="4" id="KW-1185">Reference proteome</keyword>
<dbReference type="PANTHER" id="PTHR32026">
    <property type="entry name" value="METHYLTRANSFERASE-LIKE PROTEIN 24"/>
    <property type="match status" value="1"/>
</dbReference>
<dbReference type="GeneID" id="87942420"/>
<proteinExistence type="predicted"/>
<evidence type="ECO:0000259" key="2">
    <source>
        <dbReference type="Pfam" id="PF13383"/>
    </source>
</evidence>
<dbReference type="PANTHER" id="PTHR32026:SF10">
    <property type="entry name" value="METHYLTRANSFERASE-LIKE PROTEIN 24-RELATED"/>
    <property type="match status" value="1"/>
</dbReference>
<gene>
    <name evidence="3" type="ORF">CDEST_05917</name>
</gene>
<keyword evidence="1" id="KW-0732">Signal</keyword>
<evidence type="ECO:0000313" key="4">
    <source>
        <dbReference type="Proteomes" id="UP001322277"/>
    </source>
</evidence>
<name>A0AAX4ID73_9PEZI</name>
<dbReference type="Proteomes" id="UP001322277">
    <property type="component" value="Chromosome 3"/>
</dbReference>
<organism evidence="3 4">
    <name type="scientific">Colletotrichum destructivum</name>
    <dbReference type="NCBI Taxonomy" id="34406"/>
    <lineage>
        <taxon>Eukaryota</taxon>
        <taxon>Fungi</taxon>
        <taxon>Dikarya</taxon>
        <taxon>Ascomycota</taxon>
        <taxon>Pezizomycotina</taxon>
        <taxon>Sordariomycetes</taxon>
        <taxon>Hypocreomycetidae</taxon>
        <taxon>Glomerellales</taxon>
        <taxon>Glomerellaceae</taxon>
        <taxon>Colletotrichum</taxon>
        <taxon>Colletotrichum destructivum species complex</taxon>
    </lineage>
</organism>
<dbReference type="RefSeq" id="XP_062778127.1">
    <property type="nucleotide sequence ID" value="XM_062922076.1"/>
</dbReference>
<reference evidence="4" key="1">
    <citation type="journal article" date="2023" name="bioRxiv">
        <title>Complete genome of the Medicago anthracnose fungus, Colletotrichum destructivum, reveals a mini-chromosome-like region within a core chromosome.</title>
        <authorList>
            <person name="Lapalu N."/>
            <person name="Simon A."/>
            <person name="Lu A."/>
            <person name="Plaumann P.-L."/>
            <person name="Amselem J."/>
            <person name="Pigne S."/>
            <person name="Auger A."/>
            <person name="Koch C."/>
            <person name="Dallery J.-F."/>
            <person name="O'Connell R.J."/>
        </authorList>
    </citation>
    <scope>NUCLEOTIDE SEQUENCE [LARGE SCALE GENOMIC DNA]</scope>
    <source>
        <strain evidence="4">CBS 520.97</strain>
    </source>
</reference>
<dbReference type="EMBL" id="CP137307">
    <property type="protein sequence ID" value="WQF80903.1"/>
    <property type="molecule type" value="Genomic_DNA"/>
</dbReference>
<evidence type="ECO:0000256" key="1">
    <source>
        <dbReference type="SAM" id="SignalP"/>
    </source>
</evidence>
<dbReference type="KEGG" id="cdet:87942420"/>
<sequence>MEVKYNRRVSQMLWLAAVAMLVLAFLRFSQPSGQVSNWASSKVGNFVNRYNSRESLATFMARSESFWAKTVKQRHEMIAADYGDVSQMPLFPATDLDSYAINPYTIWDFAPAAYNCPWDVERIGRMGDGGKWVCGMSRYEKYPKNRECIIYSFGVRDESSFEQEMLSRTNCVVWAYDFSVVDFGEQLEPNNRDRAHFKQVGIAGKTDETKTPPFYSIADLMKMNGHTYIDILKMDIEVAEFDALDGLHRDFSAAGEELPIGQLMIEIHLFPSSGLTSKIFLDWWERLESRGLRATWTEPNLLAVTLSASNKDPIMAEYTMVNVKDSKNILFHNH</sequence>
<feature type="domain" description="Methyltransferase" evidence="2">
    <location>
        <begin position="114"/>
        <end position="300"/>
    </location>
</feature>
<feature type="signal peptide" evidence="1">
    <location>
        <begin position="1"/>
        <end position="24"/>
    </location>
</feature>
<dbReference type="Pfam" id="PF13383">
    <property type="entry name" value="Methyltransf_22"/>
    <property type="match status" value="1"/>
</dbReference>
<dbReference type="AlphaFoldDB" id="A0AAX4ID73"/>
<protein>
    <submittedName>
        <fullName evidence="3">Methyltransferase-like protein</fullName>
    </submittedName>
</protein>
<evidence type="ECO:0000313" key="3">
    <source>
        <dbReference type="EMBL" id="WQF80903.1"/>
    </source>
</evidence>
<feature type="chain" id="PRO_5043533813" evidence="1">
    <location>
        <begin position="25"/>
        <end position="334"/>
    </location>
</feature>
<dbReference type="InterPro" id="IPR026913">
    <property type="entry name" value="METTL24"/>
</dbReference>